<dbReference type="Proteomes" id="UP000887116">
    <property type="component" value="Unassembled WGS sequence"/>
</dbReference>
<comment type="caution">
    <text evidence="1">The sequence shown here is derived from an EMBL/GenBank/DDBJ whole genome shotgun (WGS) entry which is preliminary data.</text>
</comment>
<evidence type="ECO:0000313" key="2">
    <source>
        <dbReference type="Proteomes" id="UP000887116"/>
    </source>
</evidence>
<dbReference type="EMBL" id="BMAO01037356">
    <property type="protein sequence ID" value="GFR17129.1"/>
    <property type="molecule type" value="Genomic_DNA"/>
</dbReference>
<keyword evidence="2" id="KW-1185">Reference proteome</keyword>
<evidence type="ECO:0000313" key="1">
    <source>
        <dbReference type="EMBL" id="GFR17129.1"/>
    </source>
</evidence>
<organism evidence="1 2">
    <name type="scientific">Trichonephila clavata</name>
    <name type="common">Joro spider</name>
    <name type="synonym">Nephila clavata</name>
    <dbReference type="NCBI Taxonomy" id="2740835"/>
    <lineage>
        <taxon>Eukaryota</taxon>
        <taxon>Metazoa</taxon>
        <taxon>Ecdysozoa</taxon>
        <taxon>Arthropoda</taxon>
        <taxon>Chelicerata</taxon>
        <taxon>Arachnida</taxon>
        <taxon>Araneae</taxon>
        <taxon>Araneomorphae</taxon>
        <taxon>Entelegynae</taxon>
        <taxon>Araneoidea</taxon>
        <taxon>Nephilidae</taxon>
        <taxon>Trichonephila</taxon>
    </lineage>
</organism>
<accession>A0A8X6H5P9</accession>
<dbReference type="AlphaFoldDB" id="A0A8X6H5P9"/>
<reference evidence="1" key="1">
    <citation type="submission" date="2020-07" db="EMBL/GenBank/DDBJ databases">
        <title>Multicomponent nature underlies the extraordinary mechanical properties of spider dragline silk.</title>
        <authorList>
            <person name="Kono N."/>
            <person name="Nakamura H."/>
            <person name="Mori M."/>
            <person name="Yoshida Y."/>
            <person name="Ohtoshi R."/>
            <person name="Malay A.D."/>
            <person name="Moran D.A.P."/>
            <person name="Tomita M."/>
            <person name="Numata K."/>
            <person name="Arakawa K."/>
        </authorList>
    </citation>
    <scope>NUCLEOTIDE SEQUENCE</scope>
</reference>
<gene>
    <name evidence="1" type="primary">TY3B-I_452</name>
    <name evidence="1" type="ORF">TNCT_460461</name>
</gene>
<dbReference type="OrthoDB" id="7698356at2759"/>
<sequence>MLNFYYRFLLNASQTQASLHELLKNSKKNDKRPVYHSLEDKQVATDNYLTTEAFEKCKADITTAIPGFHCTIQHRYRHVSGSKNVEADSLSRINEVHLPKIDFSTMAEAQVSDEELQAILGKNVLSLFLKPLSTDPSSSKLYCDVKENKIRPYVPEIFRNKVFLALRNISHPGVRATKRLIPEILLAVHAKGHF</sequence>
<protein>
    <submittedName>
        <fullName evidence="1">Transposon Ty3-I Gag-Pol polyprotein</fullName>
    </submittedName>
</protein>
<name>A0A8X6H5P9_TRICU</name>
<proteinExistence type="predicted"/>